<feature type="region of interest" description="Disordered" evidence="1">
    <location>
        <begin position="186"/>
        <end position="213"/>
    </location>
</feature>
<proteinExistence type="predicted"/>
<evidence type="ECO:0000256" key="2">
    <source>
        <dbReference type="SAM" id="SignalP"/>
    </source>
</evidence>
<evidence type="ECO:0000313" key="3">
    <source>
        <dbReference type="EMBL" id="MBW4671345.1"/>
    </source>
</evidence>
<evidence type="ECO:0000256" key="1">
    <source>
        <dbReference type="SAM" id="MobiDB-lite"/>
    </source>
</evidence>
<accession>A0A951QSJ9</accession>
<evidence type="ECO:0000313" key="4">
    <source>
        <dbReference type="Proteomes" id="UP000729701"/>
    </source>
</evidence>
<keyword evidence="2" id="KW-0732">Signal</keyword>
<reference evidence="3" key="1">
    <citation type="submission" date="2021-05" db="EMBL/GenBank/DDBJ databases">
        <authorList>
            <person name="Pietrasiak N."/>
            <person name="Ward R."/>
            <person name="Stajich J.E."/>
            <person name="Kurbessoian T."/>
        </authorList>
    </citation>
    <scope>NUCLEOTIDE SEQUENCE</scope>
    <source>
        <strain evidence="3">GSE-NOS-MK-12-04C</strain>
    </source>
</reference>
<feature type="compositionally biased region" description="Polar residues" evidence="1">
    <location>
        <begin position="200"/>
        <end position="213"/>
    </location>
</feature>
<dbReference type="AlphaFoldDB" id="A0A951QSJ9"/>
<gene>
    <name evidence="3" type="ORF">KME60_28965</name>
</gene>
<dbReference type="Pfam" id="PF14218">
    <property type="entry name" value="COP23"/>
    <property type="match status" value="1"/>
</dbReference>
<protein>
    <submittedName>
        <fullName evidence="3">COP23 domain-containing protein</fullName>
    </submittedName>
</protein>
<reference evidence="3" key="2">
    <citation type="journal article" date="2022" name="Microbiol. Resour. Announc.">
        <title>Metagenome Sequencing to Explore Phylogenomics of Terrestrial Cyanobacteria.</title>
        <authorList>
            <person name="Ward R.D."/>
            <person name="Stajich J.E."/>
            <person name="Johansen J.R."/>
            <person name="Huntemann M."/>
            <person name="Clum A."/>
            <person name="Foster B."/>
            <person name="Foster B."/>
            <person name="Roux S."/>
            <person name="Palaniappan K."/>
            <person name="Varghese N."/>
            <person name="Mukherjee S."/>
            <person name="Reddy T.B.K."/>
            <person name="Daum C."/>
            <person name="Copeland A."/>
            <person name="Chen I.A."/>
            <person name="Ivanova N.N."/>
            <person name="Kyrpides N.C."/>
            <person name="Shapiro N."/>
            <person name="Eloe-Fadrosh E.A."/>
            <person name="Pietrasiak N."/>
        </authorList>
    </citation>
    <scope>NUCLEOTIDE SEQUENCE</scope>
    <source>
        <strain evidence="3">GSE-NOS-MK-12-04C</strain>
    </source>
</reference>
<dbReference type="InterPro" id="IPR025478">
    <property type="entry name" value="COP23"/>
</dbReference>
<feature type="chain" id="PRO_5038142159" evidence="2">
    <location>
        <begin position="23"/>
        <end position="213"/>
    </location>
</feature>
<sequence>MTKTNFGTRLFATALAISSVLAMSEQGFSQTQQSSSQKTTFHCIRNGSGYATIARRKDQQTDPMITWNDTSFGSKFTPKERCRIVGKRLNAAIAQSGYSLSTLKLTHGMLRSNPVICYANNYRKKCDDTNLILTLNQSERGQEQQIIDQLKNFSVAGTGTPVKRSGGDGRAIAEFGLQIDKAFSSGKTQRATPELDVLDTESTTPRSVSTPGM</sequence>
<feature type="signal peptide" evidence="2">
    <location>
        <begin position="1"/>
        <end position="22"/>
    </location>
</feature>
<dbReference type="EMBL" id="JAHHGZ010000043">
    <property type="protein sequence ID" value="MBW4671345.1"/>
    <property type="molecule type" value="Genomic_DNA"/>
</dbReference>
<name>A0A951QSJ9_9CYAN</name>
<dbReference type="Proteomes" id="UP000729701">
    <property type="component" value="Unassembled WGS sequence"/>
</dbReference>
<comment type="caution">
    <text evidence="3">The sequence shown here is derived from an EMBL/GenBank/DDBJ whole genome shotgun (WGS) entry which is preliminary data.</text>
</comment>
<organism evidence="3 4">
    <name type="scientific">Cyanomargarita calcarea GSE-NOS-MK-12-04C</name>
    <dbReference type="NCBI Taxonomy" id="2839659"/>
    <lineage>
        <taxon>Bacteria</taxon>
        <taxon>Bacillati</taxon>
        <taxon>Cyanobacteriota</taxon>
        <taxon>Cyanophyceae</taxon>
        <taxon>Nostocales</taxon>
        <taxon>Cyanomargaritaceae</taxon>
        <taxon>Cyanomargarita</taxon>
    </lineage>
</organism>